<proteinExistence type="predicted"/>
<sequence>MKNVLTLFTDSYPYLLMLRFGLTALTTKKPVIHIRDKTIADTYNWLIITSVL</sequence>
<evidence type="ECO:0000313" key="1">
    <source>
        <dbReference type="EMBL" id="MEI5931697.1"/>
    </source>
</evidence>
<comment type="caution">
    <text evidence="1">The sequence shown here is derived from an EMBL/GenBank/DDBJ whole genome shotgun (WGS) entry which is preliminary data.</text>
</comment>
<gene>
    <name evidence="1" type="ORF">WBS43_23605</name>
</gene>
<organism evidence="1 2">
    <name type="scientific">Bacillus luti</name>
    <dbReference type="NCBI Taxonomy" id="2026191"/>
    <lineage>
        <taxon>Bacteria</taxon>
        <taxon>Bacillati</taxon>
        <taxon>Bacillota</taxon>
        <taxon>Bacilli</taxon>
        <taxon>Bacillales</taxon>
        <taxon>Bacillaceae</taxon>
        <taxon>Bacillus</taxon>
        <taxon>Bacillus cereus group</taxon>
    </lineage>
</organism>
<accession>A0ABU8HY22</accession>
<dbReference type="Proteomes" id="UP001365619">
    <property type="component" value="Unassembled WGS sequence"/>
</dbReference>
<keyword evidence="2" id="KW-1185">Reference proteome</keyword>
<protein>
    <submittedName>
        <fullName evidence="1">Uncharacterized protein</fullName>
    </submittedName>
</protein>
<evidence type="ECO:0000313" key="2">
    <source>
        <dbReference type="Proteomes" id="UP001365619"/>
    </source>
</evidence>
<name>A0ABU8HY22_9BACI</name>
<reference evidence="1 2" key="1">
    <citation type="submission" date="2024-03" db="EMBL/GenBank/DDBJ databases">
        <title>A Rare Waterborne Outbreak of Bacillus cereus in China: Epidemiologic Survey, Genomic Insights and Virulence Characteristics.</title>
        <authorList>
            <person name="Wang S."/>
        </authorList>
    </citation>
    <scope>NUCLEOTIDE SEQUENCE [LARGE SCALE GENOMIC DNA]</scope>
    <source>
        <strain evidence="1 2">BC008</strain>
    </source>
</reference>
<dbReference type="EMBL" id="JBBAGW010000012">
    <property type="protein sequence ID" value="MEI5931697.1"/>
    <property type="molecule type" value="Genomic_DNA"/>
</dbReference>